<dbReference type="InterPro" id="IPR000086">
    <property type="entry name" value="NUDIX_hydrolase_dom"/>
</dbReference>
<name>A0ABP5L147_9MICC</name>
<dbReference type="SUPFAM" id="SSF55811">
    <property type="entry name" value="Nudix"/>
    <property type="match status" value="1"/>
</dbReference>
<dbReference type="PROSITE" id="PS51462">
    <property type="entry name" value="NUDIX"/>
    <property type="match status" value="1"/>
</dbReference>
<sequence length="161" mass="18148">MSIAPLLWVGGEAHPPAECPPRTVVAVIVKWRGRIALFKRSHSVGHDRGLWHCITGYLEPGTSPEGQAFTELREETGLTENDLIDFRQGTPLLLPDKEGNPWLVHTFTAVTRRRRLTVNDEHDTFRWTAPSRIRRFSNRVTWLDQVLEAAPAPPNQHGTGS</sequence>
<evidence type="ECO:0000313" key="2">
    <source>
        <dbReference type="EMBL" id="GAA2140334.1"/>
    </source>
</evidence>
<comment type="caution">
    <text evidence="2">The sequence shown here is derived from an EMBL/GenBank/DDBJ whole genome shotgun (WGS) entry which is preliminary data.</text>
</comment>
<dbReference type="InterPro" id="IPR015797">
    <property type="entry name" value="NUDIX_hydrolase-like_dom_sf"/>
</dbReference>
<dbReference type="Proteomes" id="UP001500102">
    <property type="component" value="Unassembled WGS sequence"/>
</dbReference>
<accession>A0ABP5L147</accession>
<dbReference type="Gene3D" id="3.90.79.10">
    <property type="entry name" value="Nucleoside Triphosphate Pyrophosphohydrolase"/>
    <property type="match status" value="1"/>
</dbReference>
<dbReference type="Pfam" id="PF00293">
    <property type="entry name" value="NUDIX"/>
    <property type="match status" value="1"/>
</dbReference>
<dbReference type="PANTHER" id="PTHR43222">
    <property type="entry name" value="NUDIX HYDROLASE 23"/>
    <property type="match status" value="1"/>
</dbReference>
<organism evidence="2 3">
    <name type="scientific">Arthrobacter humicola</name>
    <dbReference type="NCBI Taxonomy" id="409291"/>
    <lineage>
        <taxon>Bacteria</taxon>
        <taxon>Bacillati</taxon>
        <taxon>Actinomycetota</taxon>
        <taxon>Actinomycetes</taxon>
        <taxon>Micrococcales</taxon>
        <taxon>Micrococcaceae</taxon>
        <taxon>Arthrobacter</taxon>
    </lineage>
</organism>
<dbReference type="EMBL" id="BAAAQB010000037">
    <property type="protein sequence ID" value="GAA2140334.1"/>
    <property type="molecule type" value="Genomic_DNA"/>
</dbReference>
<proteinExistence type="predicted"/>
<gene>
    <name evidence="2" type="ORF">GCM10009825_27960</name>
</gene>
<keyword evidence="3" id="KW-1185">Reference proteome</keyword>
<feature type="domain" description="Nudix hydrolase" evidence="1">
    <location>
        <begin position="20"/>
        <end position="151"/>
    </location>
</feature>
<reference evidence="3" key="1">
    <citation type="journal article" date="2019" name="Int. J. Syst. Evol. Microbiol.">
        <title>The Global Catalogue of Microorganisms (GCM) 10K type strain sequencing project: providing services to taxonomists for standard genome sequencing and annotation.</title>
        <authorList>
            <consortium name="The Broad Institute Genomics Platform"/>
            <consortium name="The Broad Institute Genome Sequencing Center for Infectious Disease"/>
            <person name="Wu L."/>
            <person name="Ma J."/>
        </authorList>
    </citation>
    <scope>NUCLEOTIDE SEQUENCE [LARGE SCALE GENOMIC DNA]</scope>
    <source>
        <strain evidence="3">JCM 15921</strain>
    </source>
</reference>
<dbReference type="RefSeq" id="WP_344366921.1">
    <property type="nucleotide sequence ID" value="NZ_BAAAQB010000037.1"/>
</dbReference>
<evidence type="ECO:0000259" key="1">
    <source>
        <dbReference type="PROSITE" id="PS51462"/>
    </source>
</evidence>
<protein>
    <recommendedName>
        <fullName evidence="1">Nudix hydrolase domain-containing protein</fullName>
    </recommendedName>
</protein>
<evidence type="ECO:0000313" key="3">
    <source>
        <dbReference type="Proteomes" id="UP001500102"/>
    </source>
</evidence>
<dbReference type="PANTHER" id="PTHR43222:SF2">
    <property type="entry name" value="NUDIX HYDROLASE 23, CHLOROPLASTIC"/>
    <property type="match status" value="1"/>
</dbReference>